<dbReference type="InterPro" id="IPR012292">
    <property type="entry name" value="Globin/Proto"/>
</dbReference>
<dbReference type="Proteomes" id="UP000015543">
    <property type="component" value="Chromosome"/>
</dbReference>
<dbReference type="EMBL" id="CP006646">
    <property type="protein sequence ID" value="AGT36254.1"/>
    <property type="molecule type" value="Genomic_DNA"/>
</dbReference>
<name>S5ZXW5_9CREN</name>
<dbReference type="Gene3D" id="1.10.490.10">
    <property type="entry name" value="Globins"/>
    <property type="match status" value="1"/>
</dbReference>
<keyword evidence="2" id="KW-1185">Reference proteome</keyword>
<evidence type="ECO:0000313" key="2">
    <source>
        <dbReference type="Proteomes" id="UP000015543"/>
    </source>
</evidence>
<dbReference type="AlphaFoldDB" id="S5ZXW5"/>
<proteinExistence type="predicted"/>
<reference evidence="1 2" key="1">
    <citation type="journal article" date="2013" name="Genome Announc.">
        <title>Complete Genomic Sequence of 'Thermofilum adornatus' Strain 1910bT, a Hyperthermophilic Anaerobic Organotrophic Crenarchaeon.</title>
        <authorList>
            <person name="Dominova I.N."/>
            <person name="Kublanov I.V."/>
            <person name="Podosokorskaya O.A."/>
            <person name="Derbikova K.S."/>
            <person name="Patrushev M.V."/>
            <person name="Toshchakov S.V."/>
        </authorList>
    </citation>
    <scope>NUCLEOTIDE SEQUENCE [LARGE SCALE GENOMIC DNA]</scope>
    <source>
        <strain evidence="2">1910b</strain>
    </source>
</reference>
<gene>
    <name evidence="1" type="ORF">N186_09595</name>
</gene>
<dbReference type="GO" id="GO:0019825">
    <property type="term" value="F:oxygen binding"/>
    <property type="evidence" value="ECO:0007669"/>
    <property type="project" value="InterPro"/>
</dbReference>
<accession>S5ZXW5</accession>
<protein>
    <submittedName>
        <fullName evidence="1">Uncharacterized protein</fullName>
    </submittedName>
</protein>
<dbReference type="KEGG" id="thb:N186_09595"/>
<organism evidence="1 2">
    <name type="scientific">Thermofilum adornatum</name>
    <dbReference type="NCBI Taxonomy" id="1365176"/>
    <lineage>
        <taxon>Archaea</taxon>
        <taxon>Thermoproteota</taxon>
        <taxon>Thermoprotei</taxon>
        <taxon>Thermofilales</taxon>
        <taxon>Thermofilaceae</taxon>
        <taxon>Thermofilum</taxon>
    </lineage>
</organism>
<dbReference type="GO" id="GO:0020037">
    <property type="term" value="F:heme binding"/>
    <property type="evidence" value="ECO:0007669"/>
    <property type="project" value="InterPro"/>
</dbReference>
<dbReference type="RefSeq" id="WP_020963562.1">
    <property type="nucleotide sequence ID" value="NC_022093.1"/>
</dbReference>
<dbReference type="HOGENOM" id="CLU_118424_0_0_2"/>
<evidence type="ECO:0000313" key="1">
    <source>
        <dbReference type="EMBL" id="AGT36254.1"/>
    </source>
</evidence>
<sequence length="190" mass="21813">MSLREKILKNGLYSSLLLGINNQTKTTLHDMSHMVNLSKDEIVHACMYSLLQNSELARIFRERGLEPGYVRGILENILDEMFKGDFSEEHTVRIARLTFDLIKIGIPPRMLIMLMFILSQEIVRHSHSNSNQVKAIIQACGWLLSNMMESYFTIDEEVFANSLGITSGSYDRLLKLTAEKIYRNIDKELA</sequence>
<dbReference type="GeneID" id="16574561"/>
<dbReference type="PATRIC" id="fig|1365176.7.peg.1903"/>